<feature type="non-terminal residue" evidence="1">
    <location>
        <position position="1"/>
    </location>
</feature>
<sequence>MVLRLAYAVSVLLERLFRHPSPVITPQVSSERHWHKPYFTFDDSFPVMADQQNI</sequence>
<dbReference type="HOGENOM" id="CLU_3051165_0_0_1"/>
<proteinExistence type="predicted"/>
<evidence type="ECO:0000313" key="2">
    <source>
        <dbReference type="Proteomes" id="UP000054166"/>
    </source>
</evidence>
<organism evidence="1 2">
    <name type="scientific">Piloderma croceum (strain F 1598)</name>
    <dbReference type="NCBI Taxonomy" id="765440"/>
    <lineage>
        <taxon>Eukaryota</taxon>
        <taxon>Fungi</taxon>
        <taxon>Dikarya</taxon>
        <taxon>Basidiomycota</taxon>
        <taxon>Agaricomycotina</taxon>
        <taxon>Agaricomycetes</taxon>
        <taxon>Agaricomycetidae</taxon>
        <taxon>Atheliales</taxon>
        <taxon>Atheliaceae</taxon>
        <taxon>Piloderma</taxon>
    </lineage>
</organism>
<evidence type="ECO:0000313" key="1">
    <source>
        <dbReference type="EMBL" id="KIM83261.1"/>
    </source>
</evidence>
<dbReference type="AlphaFoldDB" id="A0A0C3FYG2"/>
<reference evidence="2" key="2">
    <citation type="submission" date="2015-01" db="EMBL/GenBank/DDBJ databases">
        <title>Evolutionary Origins and Diversification of the Mycorrhizal Mutualists.</title>
        <authorList>
            <consortium name="DOE Joint Genome Institute"/>
            <consortium name="Mycorrhizal Genomics Consortium"/>
            <person name="Kohler A."/>
            <person name="Kuo A."/>
            <person name="Nagy L.G."/>
            <person name="Floudas D."/>
            <person name="Copeland A."/>
            <person name="Barry K.W."/>
            <person name="Cichocki N."/>
            <person name="Veneault-Fourrey C."/>
            <person name="LaButti K."/>
            <person name="Lindquist E.A."/>
            <person name="Lipzen A."/>
            <person name="Lundell T."/>
            <person name="Morin E."/>
            <person name="Murat C."/>
            <person name="Riley R."/>
            <person name="Ohm R."/>
            <person name="Sun H."/>
            <person name="Tunlid A."/>
            <person name="Henrissat B."/>
            <person name="Grigoriev I.V."/>
            <person name="Hibbett D.S."/>
            <person name="Martin F."/>
        </authorList>
    </citation>
    <scope>NUCLEOTIDE SEQUENCE [LARGE SCALE GENOMIC DNA]</scope>
    <source>
        <strain evidence="2">F 1598</strain>
    </source>
</reference>
<gene>
    <name evidence="1" type="ORF">PILCRDRAFT_819502</name>
</gene>
<accession>A0A0C3FYG2</accession>
<name>A0A0C3FYG2_PILCF</name>
<dbReference type="EMBL" id="KN832991">
    <property type="protein sequence ID" value="KIM83261.1"/>
    <property type="molecule type" value="Genomic_DNA"/>
</dbReference>
<dbReference type="Proteomes" id="UP000054166">
    <property type="component" value="Unassembled WGS sequence"/>
</dbReference>
<protein>
    <submittedName>
        <fullName evidence="1">Uncharacterized protein</fullName>
    </submittedName>
</protein>
<reference evidence="1 2" key="1">
    <citation type="submission" date="2014-04" db="EMBL/GenBank/DDBJ databases">
        <authorList>
            <consortium name="DOE Joint Genome Institute"/>
            <person name="Kuo A."/>
            <person name="Tarkka M."/>
            <person name="Buscot F."/>
            <person name="Kohler A."/>
            <person name="Nagy L.G."/>
            <person name="Floudas D."/>
            <person name="Copeland A."/>
            <person name="Barry K.W."/>
            <person name="Cichocki N."/>
            <person name="Veneault-Fourrey C."/>
            <person name="LaButti K."/>
            <person name="Lindquist E.A."/>
            <person name="Lipzen A."/>
            <person name="Lundell T."/>
            <person name="Morin E."/>
            <person name="Murat C."/>
            <person name="Sun H."/>
            <person name="Tunlid A."/>
            <person name="Henrissat B."/>
            <person name="Grigoriev I.V."/>
            <person name="Hibbett D.S."/>
            <person name="Martin F."/>
            <person name="Nordberg H.P."/>
            <person name="Cantor M.N."/>
            <person name="Hua S.X."/>
        </authorList>
    </citation>
    <scope>NUCLEOTIDE SEQUENCE [LARGE SCALE GENOMIC DNA]</scope>
    <source>
        <strain evidence="1 2">F 1598</strain>
    </source>
</reference>
<dbReference type="InParanoid" id="A0A0C3FYG2"/>
<keyword evidence="2" id="KW-1185">Reference proteome</keyword>